<keyword evidence="2" id="KW-0812">Transmembrane</keyword>
<name>A0ABU2XGB3_9ACTN</name>
<organism evidence="4 5">
    <name type="scientific">Streptomyces lonegramiae</name>
    <dbReference type="NCBI Taxonomy" id="3075524"/>
    <lineage>
        <taxon>Bacteria</taxon>
        <taxon>Bacillati</taxon>
        <taxon>Actinomycetota</taxon>
        <taxon>Actinomycetes</taxon>
        <taxon>Kitasatosporales</taxon>
        <taxon>Streptomycetaceae</taxon>
        <taxon>Streptomyces</taxon>
    </lineage>
</organism>
<protein>
    <submittedName>
        <fullName evidence="4">Peptidoglycan-binding domain-containing protein</fullName>
    </submittedName>
</protein>
<feature type="compositionally biased region" description="Low complexity" evidence="1">
    <location>
        <begin position="75"/>
        <end position="85"/>
    </location>
</feature>
<feature type="region of interest" description="Disordered" evidence="1">
    <location>
        <begin position="55"/>
        <end position="98"/>
    </location>
</feature>
<gene>
    <name evidence="4" type="ORF">RND15_19935</name>
</gene>
<evidence type="ECO:0000256" key="2">
    <source>
        <dbReference type="SAM" id="Phobius"/>
    </source>
</evidence>
<dbReference type="InterPro" id="IPR036366">
    <property type="entry name" value="PGBDSf"/>
</dbReference>
<comment type="caution">
    <text evidence="4">The sequence shown here is derived from an EMBL/GenBank/DDBJ whole genome shotgun (WGS) entry which is preliminary data.</text>
</comment>
<feature type="domain" description="Peptidoglycan binding-like" evidence="3">
    <location>
        <begin position="177"/>
        <end position="235"/>
    </location>
</feature>
<evidence type="ECO:0000313" key="4">
    <source>
        <dbReference type="EMBL" id="MDT0544959.1"/>
    </source>
</evidence>
<feature type="region of interest" description="Disordered" evidence="1">
    <location>
        <begin position="123"/>
        <end position="185"/>
    </location>
</feature>
<dbReference type="RefSeq" id="WP_311725423.1">
    <property type="nucleotide sequence ID" value="NZ_JAVRFD010000009.1"/>
</dbReference>
<reference evidence="4" key="1">
    <citation type="submission" date="2024-05" db="EMBL/GenBank/DDBJ databases">
        <title>30 novel species of actinomycetes from the DSMZ collection.</title>
        <authorList>
            <person name="Nouioui I."/>
        </authorList>
    </citation>
    <scope>NUCLEOTIDE SEQUENCE</scope>
    <source>
        <strain evidence="4">DSM 41529</strain>
    </source>
</reference>
<evidence type="ECO:0000256" key="1">
    <source>
        <dbReference type="SAM" id="MobiDB-lite"/>
    </source>
</evidence>
<feature type="transmembrane region" description="Helical" evidence="2">
    <location>
        <begin position="99"/>
        <end position="119"/>
    </location>
</feature>
<proteinExistence type="predicted"/>
<evidence type="ECO:0000259" key="3">
    <source>
        <dbReference type="Pfam" id="PF01471"/>
    </source>
</evidence>
<sequence>MAAAGTDPEQPTGRQVIEPTRIFRAGVKSGKDDDPPVDPWMEDLDLFRPLIASAPPRVYNSADADTEEFEPGLGTATEPTATAAEPEPEAPSRNRPRTAALAVAGAAGAAVALALVLLLSGSEGSTAAPSDPGRGTSAPAAPTESAEPTAPTESAAPASPGGDDPQGQAPVLSLGDSGPEVSELQSRLLRIPDVYTGGAVNGQYDQSLASAVARFQLWYGIRGDEDGVYGDDTRRDLESRT</sequence>
<dbReference type="EMBL" id="JAVRFD010000009">
    <property type="protein sequence ID" value="MDT0544959.1"/>
    <property type="molecule type" value="Genomic_DNA"/>
</dbReference>
<dbReference type="InterPro" id="IPR002477">
    <property type="entry name" value="Peptidoglycan-bd-like"/>
</dbReference>
<keyword evidence="2" id="KW-0472">Membrane</keyword>
<keyword evidence="5" id="KW-1185">Reference proteome</keyword>
<evidence type="ECO:0000313" key="5">
    <source>
        <dbReference type="Proteomes" id="UP001180754"/>
    </source>
</evidence>
<dbReference type="Pfam" id="PF01471">
    <property type="entry name" value="PG_binding_1"/>
    <property type="match status" value="1"/>
</dbReference>
<dbReference type="Gene3D" id="1.10.101.10">
    <property type="entry name" value="PGBD-like superfamily/PGBD"/>
    <property type="match status" value="1"/>
</dbReference>
<dbReference type="SUPFAM" id="SSF47090">
    <property type="entry name" value="PGBD-like"/>
    <property type="match status" value="1"/>
</dbReference>
<dbReference type="InterPro" id="IPR036365">
    <property type="entry name" value="PGBD-like_sf"/>
</dbReference>
<accession>A0ABU2XGB3</accession>
<dbReference type="Proteomes" id="UP001180754">
    <property type="component" value="Unassembled WGS sequence"/>
</dbReference>
<keyword evidence="2" id="KW-1133">Transmembrane helix</keyword>
<feature type="compositionally biased region" description="Low complexity" evidence="1">
    <location>
        <begin position="136"/>
        <end position="160"/>
    </location>
</feature>